<dbReference type="InterPro" id="IPR036465">
    <property type="entry name" value="vWFA_dom_sf"/>
</dbReference>
<comment type="caution">
    <text evidence="2">The sequence shown here is derived from an EMBL/GenBank/DDBJ whole genome shotgun (WGS) entry which is preliminary data.</text>
</comment>
<dbReference type="Pfam" id="PF13519">
    <property type="entry name" value="VWA_2"/>
    <property type="match status" value="1"/>
</dbReference>
<proteinExistence type="predicted"/>
<dbReference type="SMART" id="SM00327">
    <property type="entry name" value="VWA"/>
    <property type="match status" value="1"/>
</dbReference>
<dbReference type="Proteomes" id="UP000463224">
    <property type="component" value="Unassembled WGS sequence"/>
</dbReference>
<gene>
    <name evidence="2" type="ORF">GN330_01315</name>
</gene>
<evidence type="ECO:0000259" key="1">
    <source>
        <dbReference type="PROSITE" id="PS50234"/>
    </source>
</evidence>
<dbReference type="AlphaFoldDB" id="A0A844QCM7"/>
<keyword evidence="3" id="KW-1185">Reference proteome</keyword>
<dbReference type="InterPro" id="IPR002035">
    <property type="entry name" value="VWF_A"/>
</dbReference>
<organism evidence="2 3">
    <name type="scientific">Nitratireductor arenosus</name>
    <dbReference type="NCBI Taxonomy" id="2682096"/>
    <lineage>
        <taxon>Bacteria</taxon>
        <taxon>Pseudomonadati</taxon>
        <taxon>Pseudomonadota</taxon>
        <taxon>Alphaproteobacteria</taxon>
        <taxon>Hyphomicrobiales</taxon>
        <taxon>Phyllobacteriaceae</taxon>
        <taxon>Nitratireductor</taxon>
    </lineage>
</organism>
<dbReference type="RefSeq" id="WP_156710765.1">
    <property type="nucleotide sequence ID" value="NZ_WPHG01000001.1"/>
</dbReference>
<sequence length="801" mass="84694">MNTRTSTHSALRLFALAVAGLVLCTAPVLSAERAMIVLDASGSMWGRIDQKPKIGIARSVLKEVLADLPSEVELGLIAYGHRRKGQCDDIELLVEPGAGSAVEIGAVAEGLNPLGKTPLSASVKLAAETLKFTEDKATVVLITDGIETCNADPCALGRELEATGVDFTAHVVGFGLSAEEGRQVACLAEETGGLYLPAHDAGQLGEALDQPLTEIAEAEIARDDPASEAEATPAPAELPAATLDAPNGIEIGRPLTIVWDGPGERRDAIEIFDPAARNGEGRVVASRRLISGDVDARSVALLAPVRPGDYEIRYWWGEGRTVLTTRPLEVVEAPVSLDAPASVGLSKTFTVAWVGPGARRDAIRIVDPRKPDGSSAVLRSRRLVSGDFDGRTVALVAPAEPGFYQLHYFSGDGRAVLATREIEVLDADVALEAPDEVAIATRFTVTWTGPGARRDAVEIFDPLAGGGAGKVVESRRVVSGDMDARTVDLHAPAKPGGYELRYYNGENRTVLATRALAVLEADVTLAAPETVAMGRRFSVEWTGPGARRDAIQLFDPRARAGEGKVLASTRLVSGDMDERIVALNAPATAGDYELRYYNGDNSAVLATRAISVEEIAVGLEAPDTALIGHTVEIKWEGPGARRDAIQLFDPNAKAGQGAVETSQRIVSGDMDAQLVRLVVPAIAGDYVVRYFSGEGRKVLAERPIVVEAMEVALDAPASVPAAQFFKVAWVGPGAARDAVELFDPEANAGKGKVLASARVVNGDYDGKSVMIKAPAEPGAYRLRYHNGHSRVVLHETGVVVE</sequence>
<dbReference type="Gene3D" id="3.40.50.410">
    <property type="entry name" value="von Willebrand factor, type A domain"/>
    <property type="match status" value="1"/>
</dbReference>
<name>A0A844QCM7_9HYPH</name>
<dbReference type="EMBL" id="WPHG01000001">
    <property type="protein sequence ID" value="MVA95893.1"/>
    <property type="molecule type" value="Genomic_DNA"/>
</dbReference>
<dbReference type="SUPFAM" id="SSF53300">
    <property type="entry name" value="vWA-like"/>
    <property type="match status" value="1"/>
</dbReference>
<evidence type="ECO:0000313" key="2">
    <source>
        <dbReference type="EMBL" id="MVA95893.1"/>
    </source>
</evidence>
<dbReference type="PROSITE" id="PS50234">
    <property type="entry name" value="VWFA"/>
    <property type="match status" value="1"/>
</dbReference>
<reference evidence="2 3" key="1">
    <citation type="submission" date="2019-12" db="EMBL/GenBank/DDBJ databases">
        <title>Nitratireductor arenosus sp. nov., Isolated from sea sand, Jeju island, South Korea.</title>
        <authorList>
            <person name="Kim W."/>
        </authorList>
    </citation>
    <scope>NUCLEOTIDE SEQUENCE [LARGE SCALE GENOMIC DNA]</scope>
    <source>
        <strain evidence="2 3">CAU 1489</strain>
    </source>
</reference>
<protein>
    <submittedName>
        <fullName evidence="2">VWA domain-containing protein</fullName>
    </submittedName>
</protein>
<accession>A0A844QCM7</accession>
<feature type="domain" description="VWFA" evidence="1">
    <location>
        <begin position="33"/>
        <end position="212"/>
    </location>
</feature>
<evidence type="ECO:0000313" key="3">
    <source>
        <dbReference type="Proteomes" id="UP000463224"/>
    </source>
</evidence>